<dbReference type="EMBL" id="VNFE01000002">
    <property type="protein sequence ID" value="TVU91031.1"/>
    <property type="molecule type" value="Genomic_DNA"/>
</dbReference>
<dbReference type="AlphaFoldDB" id="A0A558JBN6"/>
<comment type="caution">
    <text evidence="1">The sequence shown here is derived from an EMBL/GenBank/DDBJ whole genome shotgun (WGS) entry which is preliminary data.</text>
</comment>
<name>A0A558JBN6_9GAMM</name>
<evidence type="ECO:0000313" key="2">
    <source>
        <dbReference type="Proteomes" id="UP000317288"/>
    </source>
</evidence>
<organism evidence="1 2">
    <name type="scientific">Vreelandella titanicae</name>
    <dbReference type="NCBI Taxonomy" id="664683"/>
    <lineage>
        <taxon>Bacteria</taxon>
        <taxon>Pseudomonadati</taxon>
        <taxon>Pseudomonadota</taxon>
        <taxon>Gammaproteobacteria</taxon>
        <taxon>Oceanospirillales</taxon>
        <taxon>Halomonadaceae</taxon>
        <taxon>Vreelandella</taxon>
    </lineage>
</organism>
<evidence type="ECO:0000313" key="1">
    <source>
        <dbReference type="EMBL" id="TVU91031.1"/>
    </source>
</evidence>
<sequence length="65" mass="7035">MGVIEVEQDGQKYSAEFVLEENVITVLGDSGQESTQLGGMSEEATAHTLLRTLIRKGNIEPIATE</sequence>
<dbReference type="RefSeq" id="WP_144810561.1">
    <property type="nucleotide sequence ID" value="NZ_VNFE01000002.1"/>
</dbReference>
<reference evidence="1 2" key="1">
    <citation type="submission" date="2019-07" db="EMBL/GenBank/DDBJ databases">
        <title>Diversity of Bacteria from Kongsfjorden, Arctic.</title>
        <authorList>
            <person name="Yu Y."/>
        </authorList>
    </citation>
    <scope>NUCLEOTIDE SEQUENCE [LARGE SCALE GENOMIC DNA]</scope>
    <source>
        <strain evidence="1 2">SM1922</strain>
    </source>
</reference>
<proteinExistence type="predicted"/>
<accession>A0A558JBN6</accession>
<protein>
    <submittedName>
        <fullName evidence="1">Uncharacterized protein</fullName>
    </submittedName>
</protein>
<dbReference type="Proteomes" id="UP000317288">
    <property type="component" value="Unassembled WGS sequence"/>
</dbReference>
<gene>
    <name evidence="1" type="ORF">FQP89_08095</name>
</gene>